<reference evidence="1" key="1">
    <citation type="submission" date="2022-07" db="EMBL/GenBank/DDBJ databases">
        <title>Phylogenomic reconstructions and comparative analyses of Kickxellomycotina fungi.</title>
        <authorList>
            <person name="Reynolds N.K."/>
            <person name="Stajich J.E."/>
            <person name="Barry K."/>
            <person name="Grigoriev I.V."/>
            <person name="Crous P."/>
            <person name="Smith M.E."/>
        </authorList>
    </citation>
    <scope>NUCLEOTIDE SEQUENCE</scope>
    <source>
        <strain evidence="1">NRRL 5244</strain>
    </source>
</reference>
<name>A0ACC1J1G9_9FUNG</name>
<organism evidence="1 2">
    <name type="scientific">Linderina macrospora</name>
    <dbReference type="NCBI Taxonomy" id="4868"/>
    <lineage>
        <taxon>Eukaryota</taxon>
        <taxon>Fungi</taxon>
        <taxon>Fungi incertae sedis</taxon>
        <taxon>Zoopagomycota</taxon>
        <taxon>Kickxellomycotina</taxon>
        <taxon>Kickxellomycetes</taxon>
        <taxon>Kickxellales</taxon>
        <taxon>Kickxellaceae</taxon>
        <taxon>Linderina</taxon>
    </lineage>
</organism>
<gene>
    <name evidence="1" type="ORF">FBU59_005955</name>
</gene>
<protein>
    <submittedName>
        <fullName evidence="1">Uncharacterized protein</fullName>
    </submittedName>
</protein>
<evidence type="ECO:0000313" key="1">
    <source>
        <dbReference type="EMBL" id="KAJ1933666.1"/>
    </source>
</evidence>
<accession>A0ACC1J1G9</accession>
<sequence>MEDRHPAANATDPGRSALQNLIAALGLDDSTGFAHGFHNLPPAELCAQRRRLFSFRRLRSYVA</sequence>
<dbReference type="Proteomes" id="UP001150603">
    <property type="component" value="Unassembled WGS sequence"/>
</dbReference>
<keyword evidence="2" id="KW-1185">Reference proteome</keyword>
<proteinExistence type="predicted"/>
<comment type="caution">
    <text evidence="1">The sequence shown here is derived from an EMBL/GenBank/DDBJ whole genome shotgun (WGS) entry which is preliminary data.</text>
</comment>
<evidence type="ECO:0000313" key="2">
    <source>
        <dbReference type="Proteomes" id="UP001150603"/>
    </source>
</evidence>
<dbReference type="EMBL" id="JANBPW010004974">
    <property type="protein sequence ID" value="KAJ1933666.1"/>
    <property type="molecule type" value="Genomic_DNA"/>
</dbReference>
<feature type="non-terminal residue" evidence="1">
    <location>
        <position position="63"/>
    </location>
</feature>